<proteinExistence type="predicted"/>
<dbReference type="AlphaFoldDB" id="A0A5E7XWM1"/>
<evidence type="ECO:0000313" key="3">
    <source>
        <dbReference type="Proteomes" id="UP000326857"/>
    </source>
</evidence>
<organism evidence="2 3">
    <name type="scientific">Sphingomonas aurantiaca</name>
    <dbReference type="NCBI Taxonomy" id="185949"/>
    <lineage>
        <taxon>Bacteria</taxon>
        <taxon>Pseudomonadati</taxon>
        <taxon>Pseudomonadota</taxon>
        <taxon>Alphaproteobacteria</taxon>
        <taxon>Sphingomonadales</taxon>
        <taxon>Sphingomonadaceae</taxon>
        <taxon>Sphingomonas</taxon>
    </lineage>
</organism>
<accession>A0A5E7XWM1</accession>
<name>A0A5E7XWM1_9SPHN</name>
<gene>
    <name evidence="2" type="ORF">SPHINGO391_180002</name>
</gene>
<sequence>MGPDGRIGGPRPPTGRRGAPEGQYGHVVGPPQGMALRRPDRAGADLRRGARLSLGQGTQDRAAPVRLRRPLERQDPHLQRRMGAVAGAAGAVGSPYSTIQDCPLLNTFFFPAKPFYARHRRSDRDGANSHPGARGDQPRALFFFCSPLI</sequence>
<reference evidence="2 3" key="1">
    <citation type="submission" date="2019-09" db="EMBL/GenBank/DDBJ databases">
        <authorList>
            <person name="Dittami M. S."/>
        </authorList>
    </citation>
    <scope>NUCLEOTIDE SEQUENCE [LARGE SCALE GENOMIC DNA]</scope>
    <source>
        <strain evidence="2">SPHINGO391</strain>
    </source>
</reference>
<dbReference type="EMBL" id="CABVLI010000010">
    <property type="protein sequence ID" value="VVS97553.1"/>
    <property type="molecule type" value="Genomic_DNA"/>
</dbReference>
<evidence type="ECO:0000313" key="2">
    <source>
        <dbReference type="EMBL" id="VVS97553.1"/>
    </source>
</evidence>
<dbReference type="Proteomes" id="UP000326857">
    <property type="component" value="Unassembled WGS sequence"/>
</dbReference>
<evidence type="ECO:0000256" key="1">
    <source>
        <dbReference type="SAM" id="MobiDB-lite"/>
    </source>
</evidence>
<protein>
    <submittedName>
        <fullName evidence="2">Uncharacterized protein</fullName>
    </submittedName>
</protein>
<feature type="region of interest" description="Disordered" evidence="1">
    <location>
        <begin position="1"/>
        <end position="45"/>
    </location>
</feature>